<dbReference type="AlphaFoldDB" id="A0A4Y2R8J9"/>
<dbReference type="Proteomes" id="UP000499080">
    <property type="component" value="Unassembled WGS sequence"/>
</dbReference>
<name>A0A4Y2R8J9_ARAVE</name>
<evidence type="ECO:0000313" key="2">
    <source>
        <dbReference type="EMBL" id="GBN72043.1"/>
    </source>
</evidence>
<evidence type="ECO:0000313" key="3">
    <source>
        <dbReference type="Proteomes" id="UP000499080"/>
    </source>
</evidence>
<feature type="compositionally biased region" description="Basic and acidic residues" evidence="1">
    <location>
        <begin position="11"/>
        <end position="24"/>
    </location>
</feature>
<gene>
    <name evidence="2" type="ORF">AVEN_77129_1</name>
</gene>
<feature type="region of interest" description="Disordered" evidence="1">
    <location>
        <begin position="1"/>
        <end position="44"/>
    </location>
</feature>
<comment type="caution">
    <text evidence="2">The sequence shown here is derived from an EMBL/GenBank/DDBJ whole genome shotgun (WGS) entry which is preliminary data.</text>
</comment>
<organism evidence="2 3">
    <name type="scientific">Araneus ventricosus</name>
    <name type="common">Orbweaver spider</name>
    <name type="synonym">Epeira ventricosa</name>
    <dbReference type="NCBI Taxonomy" id="182803"/>
    <lineage>
        <taxon>Eukaryota</taxon>
        <taxon>Metazoa</taxon>
        <taxon>Ecdysozoa</taxon>
        <taxon>Arthropoda</taxon>
        <taxon>Chelicerata</taxon>
        <taxon>Arachnida</taxon>
        <taxon>Araneae</taxon>
        <taxon>Araneomorphae</taxon>
        <taxon>Entelegynae</taxon>
        <taxon>Araneoidea</taxon>
        <taxon>Araneidae</taxon>
        <taxon>Araneus</taxon>
    </lineage>
</organism>
<evidence type="ECO:0000256" key="1">
    <source>
        <dbReference type="SAM" id="MobiDB-lite"/>
    </source>
</evidence>
<keyword evidence="3" id="KW-1185">Reference proteome</keyword>
<sequence>MEKLYLPPHGKVRDENANAKEKGSRGRHNHNKTMIAQEGKERDHETRTRLWRNLLHVVLLSNKHTFTFQKSDRRTLVLLSLLFHSEIYGKAAYSYQIYLGIPRPENKPESYRDTREVRICFAQRGMAQQQIHTKFILTDSYQRIYQKHATELQRYQGNAQIFRSKMHSKIITASYQIYAGIHRPENCRDTTEMQRCIPENSQIPPMSIVEWREM</sequence>
<accession>A0A4Y2R8J9</accession>
<proteinExistence type="predicted"/>
<protein>
    <submittedName>
        <fullName evidence="2">Uncharacterized protein</fullName>
    </submittedName>
</protein>
<reference evidence="2 3" key="1">
    <citation type="journal article" date="2019" name="Sci. Rep.">
        <title>Orb-weaving spider Araneus ventricosus genome elucidates the spidroin gene catalogue.</title>
        <authorList>
            <person name="Kono N."/>
            <person name="Nakamura H."/>
            <person name="Ohtoshi R."/>
            <person name="Moran D.A.P."/>
            <person name="Shinohara A."/>
            <person name="Yoshida Y."/>
            <person name="Fujiwara M."/>
            <person name="Mori M."/>
            <person name="Tomita M."/>
            <person name="Arakawa K."/>
        </authorList>
    </citation>
    <scope>NUCLEOTIDE SEQUENCE [LARGE SCALE GENOMIC DNA]</scope>
</reference>
<dbReference type="EMBL" id="BGPR01016158">
    <property type="protein sequence ID" value="GBN72043.1"/>
    <property type="molecule type" value="Genomic_DNA"/>
</dbReference>